<evidence type="ECO:0000313" key="2">
    <source>
        <dbReference type="Proteomes" id="UP000532769"/>
    </source>
</evidence>
<proteinExistence type="predicted"/>
<reference evidence="1 2" key="1">
    <citation type="submission" date="2020-03" db="EMBL/GenBank/DDBJ databases">
        <title>Genomic Encyclopedia of Archaeal and Bacterial Type Strains, Phase II (KMG-II): from individual species to whole genera.</title>
        <authorList>
            <person name="Goeker M."/>
        </authorList>
    </citation>
    <scope>NUCLEOTIDE SEQUENCE [LARGE SCALE GENOMIC DNA]</scope>
    <source>
        <strain evidence="1 2">DSM 4749</strain>
    </source>
</reference>
<evidence type="ECO:0000313" key="1">
    <source>
        <dbReference type="EMBL" id="NIK15289.1"/>
    </source>
</evidence>
<protein>
    <submittedName>
        <fullName evidence="1">Uncharacterized protein</fullName>
    </submittedName>
</protein>
<comment type="caution">
    <text evidence="1">The sequence shown here is derived from an EMBL/GenBank/DDBJ whole genome shotgun (WGS) entry which is preliminary data.</text>
</comment>
<keyword evidence="2" id="KW-1185">Reference proteome</keyword>
<sequence>MTEVWKLDNEYYCLYTESKDIMKRIRRYYPDFEIMAEYFKFDKLIGIQYKVPIKRKRSAFRLAKVDQK</sequence>
<dbReference type="AlphaFoldDB" id="A0A846MGH5"/>
<gene>
    <name evidence="1" type="ORF">BDD39_001799</name>
</gene>
<dbReference type="RefSeq" id="WP_166910072.1">
    <property type="nucleotide sequence ID" value="NZ_JAASRS010000001.1"/>
</dbReference>
<name>A0A846MGH5_9BACL</name>
<accession>A0A846MGH5</accession>
<dbReference type="Proteomes" id="UP000532769">
    <property type="component" value="Unassembled WGS sequence"/>
</dbReference>
<organism evidence="1 2">
    <name type="scientific">Saccharococcus thermophilus</name>
    <dbReference type="NCBI Taxonomy" id="29396"/>
    <lineage>
        <taxon>Bacteria</taxon>
        <taxon>Bacillati</taxon>
        <taxon>Bacillota</taxon>
        <taxon>Bacilli</taxon>
        <taxon>Bacillales</taxon>
        <taxon>Anoxybacillaceae</taxon>
        <taxon>Saccharococcus</taxon>
    </lineage>
</organism>
<dbReference type="EMBL" id="JAASRS010000001">
    <property type="protein sequence ID" value="NIK15289.1"/>
    <property type="molecule type" value="Genomic_DNA"/>
</dbReference>